<evidence type="ECO:0000313" key="2">
    <source>
        <dbReference type="EMBL" id="HIR66592.1"/>
    </source>
</evidence>
<keyword evidence="1" id="KW-0472">Membrane</keyword>
<evidence type="ECO:0000256" key="1">
    <source>
        <dbReference type="SAM" id="Phobius"/>
    </source>
</evidence>
<sequence>MSKNKDSKSFEIALSAVSCALAVIFLLIGTYVRPILATGYIMAEICLMIPLSKDFYSGGALAYIGTCILTVLLGAIGELWLLVPFIMFFGLHPLLNALQLKFKINKWLAAIVKAVWFDFALWVMYILVFDSSIGDTSQSVYQVINDYILAFIFVGGTIIFFVYDYIMFRCQKIINAFVYRIKK</sequence>
<gene>
    <name evidence="2" type="ORF">IAB94_00925</name>
</gene>
<evidence type="ECO:0000313" key="3">
    <source>
        <dbReference type="Proteomes" id="UP000823913"/>
    </source>
</evidence>
<comment type="caution">
    <text evidence="2">The sequence shown here is derived from an EMBL/GenBank/DDBJ whole genome shotgun (WGS) entry which is preliminary data.</text>
</comment>
<reference evidence="2" key="2">
    <citation type="journal article" date="2021" name="PeerJ">
        <title>Extensive microbial diversity within the chicken gut microbiome revealed by metagenomics and culture.</title>
        <authorList>
            <person name="Gilroy R."/>
            <person name="Ravi A."/>
            <person name="Getino M."/>
            <person name="Pursley I."/>
            <person name="Horton D.L."/>
            <person name="Alikhan N.F."/>
            <person name="Baker D."/>
            <person name="Gharbi K."/>
            <person name="Hall N."/>
            <person name="Watson M."/>
            <person name="Adriaenssens E.M."/>
            <person name="Foster-Nyarko E."/>
            <person name="Jarju S."/>
            <person name="Secka A."/>
            <person name="Antonio M."/>
            <person name="Oren A."/>
            <person name="Chaudhuri R.R."/>
            <person name="La Ragione R."/>
            <person name="Hildebrand F."/>
            <person name="Pallen M.J."/>
        </authorList>
    </citation>
    <scope>NUCLEOTIDE SEQUENCE</scope>
    <source>
        <strain evidence="2">ChiW16-3235</strain>
    </source>
</reference>
<protein>
    <submittedName>
        <fullName evidence="2">Uncharacterized protein</fullName>
    </submittedName>
</protein>
<dbReference type="EMBL" id="DVHK01000021">
    <property type="protein sequence ID" value="HIR66592.1"/>
    <property type="molecule type" value="Genomic_DNA"/>
</dbReference>
<proteinExistence type="predicted"/>
<feature type="transmembrane region" description="Helical" evidence="1">
    <location>
        <begin position="107"/>
        <end position="127"/>
    </location>
</feature>
<feature type="transmembrane region" description="Helical" evidence="1">
    <location>
        <begin position="12"/>
        <end position="32"/>
    </location>
</feature>
<name>A0A9D1J937_9FIRM</name>
<feature type="transmembrane region" description="Helical" evidence="1">
    <location>
        <begin position="60"/>
        <end position="86"/>
    </location>
</feature>
<dbReference type="Proteomes" id="UP000823913">
    <property type="component" value="Unassembled WGS sequence"/>
</dbReference>
<feature type="transmembrane region" description="Helical" evidence="1">
    <location>
        <begin position="147"/>
        <end position="166"/>
    </location>
</feature>
<dbReference type="AlphaFoldDB" id="A0A9D1J937"/>
<organism evidence="2 3">
    <name type="scientific">Candidatus Coproplasma avicola</name>
    <dbReference type="NCBI Taxonomy" id="2840744"/>
    <lineage>
        <taxon>Bacteria</taxon>
        <taxon>Bacillati</taxon>
        <taxon>Bacillota</taxon>
        <taxon>Clostridia</taxon>
        <taxon>Eubacteriales</taxon>
        <taxon>Candidatus Coproplasma</taxon>
    </lineage>
</organism>
<reference evidence="2" key="1">
    <citation type="submission" date="2020-10" db="EMBL/GenBank/DDBJ databases">
        <authorList>
            <person name="Gilroy R."/>
        </authorList>
    </citation>
    <scope>NUCLEOTIDE SEQUENCE</scope>
    <source>
        <strain evidence="2">ChiW16-3235</strain>
    </source>
</reference>
<keyword evidence="1" id="KW-1133">Transmembrane helix</keyword>
<accession>A0A9D1J937</accession>
<keyword evidence="1" id="KW-0812">Transmembrane</keyword>